<keyword evidence="3" id="KW-1185">Reference proteome</keyword>
<dbReference type="SUPFAM" id="SSF52980">
    <property type="entry name" value="Restriction endonuclease-like"/>
    <property type="match status" value="1"/>
</dbReference>
<dbReference type="AlphaFoldDB" id="A0A4U1L4M4"/>
<dbReference type="Proteomes" id="UP000309138">
    <property type="component" value="Unassembled WGS sequence"/>
</dbReference>
<dbReference type="PANTHER" id="PTHR38590">
    <property type="entry name" value="BLL0828 PROTEIN"/>
    <property type="match status" value="1"/>
</dbReference>
<dbReference type="OrthoDB" id="9798754at2"/>
<dbReference type="PANTHER" id="PTHR38590:SF1">
    <property type="entry name" value="BLL0828 PROTEIN"/>
    <property type="match status" value="1"/>
</dbReference>
<feature type="domain" description="DUF559" evidence="1">
    <location>
        <begin position="8"/>
        <end position="108"/>
    </location>
</feature>
<evidence type="ECO:0000259" key="1">
    <source>
        <dbReference type="Pfam" id="PF04480"/>
    </source>
</evidence>
<dbReference type="Pfam" id="PF04480">
    <property type="entry name" value="DUF559"/>
    <property type="match status" value="1"/>
</dbReference>
<proteinExistence type="predicted"/>
<dbReference type="EMBL" id="SWKR01000002">
    <property type="protein sequence ID" value="TKD51145.1"/>
    <property type="molecule type" value="Genomic_DNA"/>
</dbReference>
<name>A0A4U1L4M4_9SPHN</name>
<organism evidence="2 3">
    <name type="scientific">Sphingomonas baiyangensis</name>
    <dbReference type="NCBI Taxonomy" id="2572576"/>
    <lineage>
        <taxon>Bacteria</taxon>
        <taxon>Pseudomonadati</taxon>
        <taxon>Pseudomonadota</taxon>
        <taxon>Alphaproteobacteria</taxon>
        <taxon>Sphingomonadales</taxon>
        <taxon>Sphingomonadaceae</taxon>
        <taxon>Sphingomonas</taxon>
    </lineage>
</organism>
<reference evidence="2 3" key="1">
    <citation type="submission" date="2019-04" db="EMBL/GenBank/DDBJ databases">
        <authorList>
            <person name="Yang Y."/>
            <person name="Wei D."/>
        </authorList>
    </citation>
    <scope>NUCLEOTIDE SEQUENCE [LARGE SCALE GENOMIC DNA]</scope>
    <source>
        <strain evidence="2 3">L-1-4w-11</strain>
    </source>
</reference>
<dbReference type="InterPro" id="IPR011335">
    <property type="entry name" value="Restrct_endonuc-II-like"/>
</dbReference>
<dbReference type="Gene3D" id="3.40.960.10">
    <property type="entry name" value="VSR Endonuclease"/>
    <property type="match status" value="1"/>
</dbReference>
<comment type="caution">
    <text evidence="2">The sequence shown here is derived from an EMBL/GenBank/DDBJ whole genome shotgun (WGS) entry which is preliminary data.</text>
</comment>
<evidence type="ECO:0000313" key="2">
    <source>
        <dbReference type="EMBL" id="TKD51145.1"/>
    </source>
</evidence>
<accession>A0A4U1L4M4</accession>
<gene>
    <name evidence="2" type="ORF">FBR43_10535</name>
</gene>
<dbReference type="RefSeq" id="WP_136943093.1">
    <property type="nucleotide sequence ID" value="NZ_SWKR01000002.1"/>
</dbReference>
<dbReference type="InterPro" id="IPR047216">
    <property type="entry name" value="Endonuclease_DUF559_bact"/>
</dbReference>
<dbReference type="CDD" id="cd01038">
    <property type="entry name" value="Endonuclease_DUF559"/>
    <property type="match status" value="1"/>
</dbReference>
<sequence>MQRIPPELTNNARALRNAATPAERALWNVLRGHRPRFTRQLVFGHFILDLACRSARIAIELDGGHHGSQSVADNARTAYLASHGWTVLRFWNSKVFYNLPGVMAVIDDAVTRASTHPRPLPSREGS</sequence>
<protein>
    <submittedName>
        <fullName evidence="2">DUF559 domain-containing protein</fullName>
    </submittedName>
</protein>
<evidence type="ECO:0000313" key="3">
    <source>
        <dbReference type="Proteomes" id="UP000309138"/>
    </source>
</evidence>
<dbReference type="InterPro" id="IPR007569">
    <property type="entry name" value="DUF559"/>
</dbReference>